<dbReference type="PROSITE" id="PS52016">
    <property type="entry name" value="TONB_DEPENDENT_REC_3"/>
    <property type="match status" value="1"/>
</dbReference>
<feature type="chain" id="PRO_5002795671" evidence="12">
    <location>
        <begin position="33"/>
        <end position="835"/>
    </location>
</feature>
<keyword evidence="7 10" id="KW-0472">Membrane</keyword>
<keyword evidence="8 15" id="KW-0675">Receptor</keyword>
<evidence type="ECO:0000256" key="1">
    <source>
        <dbReference type="ARBA" id="ARBA00004571"/>
    </source>
</evidence>
<evidence type="ECO:0000256" key="6">
    <source>
        <dbReference type="ARBA" id="ARBA00023077"/>
    </source>
</evidence>
<dbReference type="RefSeq" id="WP_012501524.1">
    <property type="nucleotide sequence ID" value="NC_011027.1"/>
</dbReference>
<evidence type="ECO:0000259" key="13">
    <source>
        <dbReference type="Pfam" id="PF00593"/>
    </source>
</evidence>
<dbReference type="Gene3D" id="2.170.130.10">
    <property type="entry name" value="TonB-dependent receptor, plug domain"/>
    <property type="match status" value="1"/>
</dbReference>
<keyword evidence="4 10" id="KW-0812">Transmembrane</keyword>
<dbReference type="eggNOG" id="COG4771">
    <property type="taxonomic scope" value="Bacteria"/>
</dbReference>
<dbReference type="GO" id="GO:0015344">
    <property type="term" value="F:siderophore uptake transmembrane transporter activity"/>
    <property type="evidence" value="ECO:0007669"/>
    <property type="project" value="TreeGrafter"/>
</dbReference>
<dbReference type="InterPro" id="IPR037066">
    <property type="entry name" value="Plug_dom_sf"/>
</dbReference>
<evidence type="ECO:0000256" key="9">
    <source>
        <dbReference type="ARBA" id="ARBA00023237"/>
    </source>
</evidence>
<keyword evidence="2 10" id="KW-0813">Transport</keyword>
<dbReference type="EMBL" id="CP001099">
    <property type="protein sequence ID" value="ACF10690.1"/>
    <property type="molecule type" value="Genomic_DNA"/>
</dbReference>
<evidence type="ECO:0000313" key="15">
    <source>
        <dbReference type="EMBL" id="ACF10690.1"/>
    </source>
</evidence>
<dbReference type="InterPro" id="IPR039426">
    <property type="entry name" value="TonB-dep_rcpt-like"/>
</dbReference>
<feature type="signal peptide" evidence="12">
    <location>
        <begin position="1"/>
        <end position="32"/>
    </location>
</feature>
<evidence type="ECO:0000256" key="12">
    <source>
        <dbReference type="SAM" id="SignalP"/>
    </source>
</evidence>
<evidence type="ECO:0000259" key="14">
    <source>
        <dbReference type="Pfam" id="PF07715"/>
    </source>
</evidence>
<dbReference type="Pfam" id="PF13715">
    <property type="entry name" value="CarbopepD_reg_2"/>
    <property type="match status" value="1"/>
</dbReference>
<comment type="subcellular location">
    <subcellularLocation>
        <location evidence="1 10">Cell outer membrane</location>
        <topology evidence="1 10">Multi-pass membrane protein</topology>
    </subcellularLocation>
</comment>
<evidence type="ECO:0000256" key="10">
    <source>
        <dbReference type="PROSITE-ProRule" id="PRU01360"/>
    </source>
</evidence>
<dbReference type="PANTHER" id="PTHR30069">
    <property type="entry name" value="TONB-DEPENDENT OUTER MEMBRANE RECEPTOR"/>
    <property type="match status" value="1"/>
</dbReference>
<dbReference type="InterPro" id="IPR036942">
    <property type="entry name" value="Beta-barrel_TonB_sf"/>
</dbReference>
<dbReference type="SUPFAM" id="SSF56935">
    <property type="entry name" value="Porins"/>
    <property type="match status" value="1"/>
</dbReference>
<dbReference type="KEGG" id="cpc:Cpar_0263"/>
<keyword evidence="5 12" id="KW-0732">Signal</keyword>
<dbReference type="Pfam" id="PF07715">
    <property type="entry name" value="Plug"/>
    <property type="match status" value="1"/>
</dbReference>
<dbReference type="InterPro" id="IPR000531">
    <property type="entry name" value="Beta-barrel_TonB"/>
</dbReference>
<comment type="similarity">
    <text evidence="10 11">Belongs to the TonB-dependent receptor family.</text>
</comment>
<dbReference type="Gene3D" id="2.60.40.1120">
    <property type="entry name" value="Carboxypeptidase-like, regulatory domain"/>
    <property type="match status" value="1"/>
</dbReference>
<evidence type="ECO:0000256" key="2">
    <source>
        <dbReference type="ARBA" id="ARBA00022448"/>
    </source>
</evidence>
<dbReference type="InterPro" id="IPR012910">
    <property type="entry name" value="Plug_dom"/>
</dbReference>
<name>B3QR25_CHLP8</name>
<evidence type="ECO:0000256" key="5">
    <source>
        <dbReference type="ARBA" id="ARBA00022729"/>
    </source>
</evidence>
<dbReference type="Proteomes" id="UP000008811">
    <property type="component" value="Chromosome"/>
</dbReference>
<feature type="domain" description="TonB-dependent receptor plug" evidence="14">
    <location>
        <begin position="135"/>
        <end position="246"/>
    </location>
</feature>
<dbReference type="InterPro" id="IPR008969">
    <property type="entry name" value="CarboxyPept-like_regulatory"/>
</dbReference>
<evidence type="ECO:0000256" key="8">
    <source>
        <dbReference type="ARBA" id="ARBA00023170"/>
    </source>
</evidence>
<dbReference type="PANTHER" id="PTHR30069:SF29">
    <property type="entry name" value="HEMOGLOBIN AND HEMOGLOBIN-HAPTOGLOBIN-BINDING PROTEIN 1-RELATED"/>
    <property type="match status" value="1"/>
</dbReference>
<evidence type="ECO:0000256" key="7">
    <source>
        <dbReference type="ARBA" id="ARBA00023136"/>
    </source>
</evidence>
<evidence type="ECO:0000256" key="4">
    <source>
        <dbReference type="ARBA" id="ARBA00022692"/>
    </source>
</evidence>
<accession>B3QR25</accession>
<evidence type="ECO:0000313" key="16">
    <source>
        <dbReference type="Proteomes" id="UP000008811"/>
    </source>
</evidence>
<evidence type="ECO:0000256" key="3">
    <source>
        <dbReference type="ARBA" id="ARBA00022452"/>
    </source>
</evidence>
<organism evidence="15 16">
    <name type="scientific">Chlorobaculum parvum (strain DSM 263 / NCIMB 8327)</name>
    <name type="common">Chlorobium vibrioforme subsp. thiosulfatophilum</name>
    <dbReference type="NCBI Taxonomy" id="517417"/>
    <lineage>
        <taxon>Bacteria</taxon>
        <taxon>Pseudomonadati</taxon>
        <taxon>Chlorobiota</taxon>
        <taxon>Chlorobiia</taxon>
        <taxon>Chlorobiales</taxon>
        <taxon>Chlorobiaceae</taxon>
        <taxon>Chlorobaculum</taxon>
    </lineage>
</organism>
<proteinExistence type="inferred from homology"/>
<evidence type="ECO:0000256" key="11">
    <source>
        <dbReference type="RuleBase" id="RU003357"/>
    </source>
</evidence>
<keyword evidence="9 10" id="KW-0998">Cell outer membrane</keyword>
<dbReference type="AlphaFoldDB" id="B3QR25"/>
<dbReference type="HOGENOM" id="CLU_008287_18_4_10"/>
<sequence>MKKEKVKGSGMKRLAMSVTLFASSVAPLTTYAADGVLRGRVTDKADGEGVIGAAVSIAGTNIATATDIDGNFVLRNVPASKQQKVTVTSIGYAPISQTITLSDGQTATLNFSLGQTTIMASEVVVGAALYKQDRLDVPVTANVVTKEKIEEEPNPTLDAVVQDVPGVVVSRAGGTSSSNLQIRGSNAYSGGGIGTRVTAFYDGFPINNPESGEIVWQSVNMNAADKVEVLKGAAATLYGSGAMGGVVNVTGHLPSKKEVRAGTSIGFYDKTPSGDESVYRDGFTPVFWNTYFGFGDKCGDWTYDILYSHSDDHGYRQNAWNYMNDLKFKARYNIDSRQYIQLSTFYNSTVGGYAYQWAFNTNVDGFPPPPTITFTPITNRSYDVYRSFTSTNPMYVPGVYSPEYDVYSDDLIARKNGLIGLNYVNLLSDDLSLDTKLYYTYNATRIEYNRTDFPQIYPTGNPVDPSFPYPRVPGQFNETDDYRYGAGVKLDWRASDAHRLLFGIDGNIVDTRTTQVAVEYPETNKFNDIQEKNFAAFLQDEWKLADRLTALMSLRYDWSGINKDVVEETPGVWVPLNNQSVDALSPRVALNYRVADDMALRASWGRSFRAPTLYERFVREGGIFIGIPNPDLDKETMTSWEAGIYKQFSDKVSIDVAGFINNYDDLIQSIIYPGQTFMYRNITKARIWGIETSLNFRPNADWNLSAGYTYMNAKNRSYVAGQDVTLDQNPDPEWLPYRPEHTASASVTWKATDKLTLNVNGRYVGKYKAVSLYTNPEGENYPGDFVVFNAAIKYKFSDNVTGTLACNNINNTQYEEAEWFRAPNRSFIAGIDLTY</sequence>
<dbReference type="GO" id="GO:0009279">
    <property type="term" value="C:cell outer membrane"/>
    <property type="evidence" value="ECO:0007669"/>
    <property type="project" value="UniProtKB-SubCell"/>
</dbReference>
<dbReference type="Pfam" id="PF00593">
    <property type="entry name" value="TonB_dep_Rec_b-barrel"/>
    <property type="match status" value="1"/>
</dbReference>
<feature type="domain" description="TonB-dependent receptor-like beta-barrel" evidence="13">
    <location>
        <begin position="381"/>
        <end position="809"/>
    </location>
</feature>
<gene>
    <name evidence="15" type="ordered locus">Cpar_0263</name>
</gene>
<keyword evidence="3 10" id="KW-1134">Transmembrane beta strand</keyword>
<protein>
    <submittedName>
        <fullName evidence="15">TonB-dependent receptor</fullName>
    </submittedName>
</protein>
<dbReference type="Gene3D" id="2.40.170.20">
    <property type="entry name" value="TonB-dependent receptor, beta-barrel domain"/>
    <property type="match status" value="1"/>
</dbReference>
<dbReference type="SUPFAM" id="SSF49464">
    <property type="entry name" value="Carboxypeptidase regulatory domain-like"/>
    <property type="match status" value="1"/>
</dbReference>
<keyword evidence="6 11" id="KW-0798">TonB box</keyword>
<dbReference type="STRING" id="517417.Cpar_0263"/>
<dbReference type="OrthoDB" id="596248at2"/>
<keyword evidence="16" id="KW-1185">Reference proteome</keyword>
<reference evidence="15" key="1">
    <citation type="submission" date="2008-06" db="EMBL/GenBank/DDBJ databases">
        <title>Complete sequence of Chlorobaculum parvum NCIB 8327.</title>
        <authorList>
            <consortium name="US DOE Joint Genome Institute"/>
            <person name="Lucas S."/>
            <person name="Copeland A."/>
            <person name="Lapidus A."/>
            <person name="Glavina del Rio T."/>
            <person name="Dalin E."/>
            <person name="Tice H."/>
            <person name="Bruce D."/>
            <person name="Goodwin L."/>
            <person name="Pitluck S."/>
            <person name="Schmutz J."/>
            <person name="Larimer F."/>
            <person name="Land M."/>
            <person name="Hauser L."/>
            <person name="Kyrpides N."/>
            <person name="Mikhailova N."/>
            <person name="Zhao F."/>
            <person name="Li T."/>
            <person name="Liu Z."/>
            <person name="Overmann J."/>
            <person name="Bryant D.A."/>
            <person name="Richardson P."/>
        </authorList>
    </citation>
    <scope>NUCLEOTIDE SEQUENCE [LARGE SCALE GENOMIC DNA]</scope>
    <source>
        <strain evidence="15">NCIB 8327</strain>
    </source>
</reference>
<dbReference type="CDD" id="cd01347">
    <property type="entry name" value="ligand_gated_channel"/>
    <property type="match status" value="1"/>
</dbReference>
<dbReference type="GO" id="GO:0044718">
    <property type="term" value="P:siderophore transmembrane transport"/>
    <property type="evidence" value="ECO:0007669"/>
    <property type="project" value="TreeGrafter"/>
</dbReference>